<protein>
    <recommendedName>
        <fullName evidence="4">PKD domain-containing protein</fullName>
    </recommendedName>
</protein>
<dbReference type="Proteomes" id="UP000023772">
    <property type="component" value="Chromosome"/>
</dbReference>
<feature type="domain" description="PKD" evidence="4">
    <location>
        <begin position="574"/>
        <end position="624"/>
    </location>
</feature>
<evidence type="ECO:0000313" key="5">
    <source>
        <dbReference type="EMBL" id="AHW61732.1"/>
    </source>
</evidence>
<evidence type="ECO:0000313" key="6">
    <source>
        <dbReference type="Proteomes" id="UP000023772"/>
    </source>
</evidence>
<dbReference type="PROSITE" id="PS50093">
    <property type="entry name" value="PKD"/>
    <property type="match status" value="1"/>
</dbReference>
<evidence type="ECO:0000256" key="2">
    <source>
        <dbReference type="ARBA" id="ARBA00023157"/>
    </source>
</evidence>
<feature type="chain" id="PRO_5045554141" description="PKD domain-containing protein" evidence="3">
    <location>
        <begin position="20"/>
        <end position="1212"/>
    </location>
</feature>
<dbReference type="SUPFAM" id="SSF49899">
    <property type="entry name" value="Concanavalin A-like lectins/glucanases"/>
    <property type="match status" value="2"/>
</dbReference>
<name>A0ABM5QDG1_9BACT</name>
<reference evidence="5 6" key="1">
    <citation type="submission" date="2014-03" db="EMBL/GenBank/DDBJ databases">
        <title>Complete genome sequence of a deeply braunched marine Bacteroidia bacterium Draconibacterium orientale type strain FH5T.</title>
        <authorList>
            <person name="Li X."/>
            <person name="Wang X."/>
            <person name="Xie Z."/>
            <person name="Du Z."/>
            <person name="Chen G."/>
        </authorList>
    </citation>
    <scope>NUCLEOTIDE SEQUENCE [LARGE SCALE GENOMIC DNA]</scope>
    <source>
        <strain evidence="5 6">FH5</strain>
    </source>
</reference>
<dbReference type="Gene3D" id="2.60.120.200">
    <property type="match status" value="2"/>
</dbReference>
<gene>
    <name evidence="5" type="ORF">FH5T_07240</name>
</gene>
<accession>A0ABM5QDG1</accession>
<dbReference type="PANTHER" id="PTHR47635:SF2">
    <property type="entry name" value="LAMG-LIKE JELLYROLL FOLD DOMAIN-CONTAINING PROTEIN"/>
    <property type="match status" value="1"/>
</dbReference>
<sequence>MRRLIYLLIWLLLPAWLSAQTNITQVEYWYDSDYATANRQTVSGSSVNYTDLLDVSSFEPGLHTVTFRFQDDRGVWGSVLTKFFTYYPNTSPGINLVTDVEYWFDGNYSTTIETSLTSGASADWNTLLDVTSLNNGLHTVSFRFKDNRGIWGSPLIRFFKKEASTGLQQIVALEYWFNNDYANKKSDSFAATALLNINEMLDVSSLGIGFHFVNFRMKDKSGKWGPVASWFFTKENHETLPQLHQITSLEYWYDGDYSNLQTSSVPTTSIMTLDTDFDVSGLTDGLHYVSTRFRDEAGNWSPAYSKFFAKYPDENGVDLHEITELQYWYNGDYSTVYTGTAPSASQLNLNTLLNATALNDGLHQVSIRFKDESGKWSPAFSRFFAKYPIESAANMHNLVAVEYWIDGDNSGAERTSITPGAEYVLNTQLNVSALADGLHLITYRFQDETGVWSPAYSELFSKYKDEVIATGNKITGYRYWADNQIGSAIETTLATPVKLLDIDKLIDVSSLPGGTHDISFQFRDSSGQWSSAYTEPYTQDYNPRGTITVGTDPACTQSLVTFTAETIDVDSIYWDFGDATAVIGHTTAEEAYHTYSNAGDYSISAILKQNSSGNSSTIYTSITVNQSYGVSVVAPKNLIAYYPLDGDAVDAGTFGHDGTVFEALPTSDRNGNANQAFYFDGINDYIDLGDWENGGAMSFTFWARWDAFNNYSRIIDLGNGSSSNNIIVANYQTGSNIFFSTYNNSTEIKYYTPALTLGQWDYFAATIDDQGEIKVYKNGAFIGNKTNANVPNILTRTAQYIGKSNFSADGYFKGAIDELKIYNKALSAEEIQLDYEGTEGSNLPPVEAEICANEIPYNFGSQLLSASGTYYANFPAVTGCDSIVQLNLTIHPVYASSDMPDPTNLIAYYPFYGNALDESGNGHNGIANGATLVEDRNGNANSAYLFDGNDGIDVPHSDGLNRTGELSVSCWIKPTVLQNAMIFGKSNYTSATNYLLRVQSDGNIQWEYNGFLNTTTKPLQANNWYHIVVTADNPGAHRKVYVNGQLIAETTTSSGPFGSVTNPLTFGYASRGAEYFQGAIDDVRFYNKELTDAEITALFRESDLIVEKEICSTETPYIFGTQQLTTSGIYTETFQSQYGCDSTVTINLLVNPSYSISLTDSRILFAKANCLMSLAANCLFLLALIPKPLLRQVVATAWLHWIFGFIKATISN</sequence>
<keyword evidence="1 3" id="KW-0732">Signal</keyword>
<dbReference type="PANTHER" id="PTHR47635">
    <property type="entry name" value="CUB DOMAIN-CONTAINING PROTEIN"/>
    <property type="match status" value="1"/>
</dbReference>
<dbReference type="SUPFAM" id="SSF49299">
    <property type="entry name" value="PKD domain"/>
    <property type="match status" value="1"/>
</dbReference>
<evidence type="ECO:0000256" key="3">
    <source>
        <dbReference type="SAM" id="SignalP"/>
    </source>
</evidence>
<dbReference type="InterPro" id="IPR035986">
    <property type="entry name" value="PKD_dom_sf"/>
</dbReference>
<dbReference type="Gene3D" id="2.60.40.10">
    <property type="entry name" value="Immunoglobulins"/>
    <property type="match status" value="1"/>
</dbReference>
<keyword evidence="6" id="KW-1185">Reference proteome</keyword>
<evidence type="ECO:0000259" key="4">
    <source>
        <dbReference type="PROSITE" id="PS50093"/>
    </source>
</evidence>
<dbReference type="SMART" id="SM00560">
    <property type="entry name" value="LamGL"/>
    <property type="match status" value="1"/>
</dbReference>
<dbReference type="InterPro" id="IPR000601">
    <property type="entry name" value="PKD_dom"/>
</dbReference>
<dbReference type="EMBL" id="CP007451">
    <property type="protein sequence ID" value="AHW61732.1"/>
    <property type="molecule type" value="Genomic_DNA"/>
</dbReference>
<dbReference type="Pfam" id="PF13385">
    <property type="entry name" value="Laminin_G_3"/>
    <property type="match status" value="2"/>
</dbReference>
<evidence type="ECO:0000256" key="1">
    <source>
        <dbReference type="ARBA" id="ARBA00022729"/>
    </source>
</evidence>
<dbReference type="InterPro" id="IPR013783">
    <property type="entry name" value="Ig-like_fold"/>
</dbReference>
<proteinExistence type="predicted"/>
<dbReference type="InterPro" id="IPR006558">
    <property type="entry name" value="LamG-like"/>
</dbReference>
<organism evidence="5 6">
    <name type="scientific">Draconibacterium orientale</name>
    <dbReference type="NCBI Taxonomy" id="1168034"/>
    <lineage>
        <taxon>Bacteria</taxon>
        <taxon>Pseudomonadati</taxon>
        <taxon>Bacteroidota</taxon>
        <taxon>Bacteroidia</taxon>
        <taxon>Marinilabiliales</taxon>
        <taxon>Prolixibacteraceae</taxon>
        <taxon>Draconibacterium</taxon>
    </lineage>
</organism>
<keyword evidence="2" id="KW-1015">Disulfide bond</keyword>
<dbReference type="InterPro" id="IPR013320">
    <property type="entry name" value="ConA-like_dom_sf"/>
</dbReference>
<feature type="signal peptide" evidence="3">
    <location>
        <begin position="1"/>
        <end position="19"/>
    </location>
</feature>